<dbReference type="PANTHER" id="PTHR43197:SF1">
    <property type="entry name" value="UTP--GLUCOSE-1-PHOSPHATE URIDYLYLTRANSFERASE"/>
    <property type="match status" value="1"/>
</dbReference>
<reference evidence="9 10" key="1">
    <citation type="submission" date="2013-12" db="EMBL/GenBank/DDBJ databases">
        <authorList>
            <person name="Stott M."/>
        </authorList>
    </citation>
    <scope>NUCLEOTIDE SEQUENCE [LARGE SCALE GENOMIC DNA]</scope>
    <source>
        <strain evidence="9 10">K22</strain>
    </source>
</reference>
<dbReference type="STRING" id="454194.PYK22_02921"/>
<dbReference type="InterPro" id="IPR029044">
    <property type="entry name" value="Nucleotide-diphossugar_trans"/>
</dbReference>
<comment type="catalytic activity">
    <reaction evidence="6 7">
        <text>alpha-D-glucose 1-phosphate + UTP + H(+) = UDP-alpha-D-glucose + diphosphate</text>
        <dbReference type="Rhea" id="RHEA:19889"/>
        <dbReference type="ChEBI" id="CHEBI:15378"/>
        <dbReference type="ChEBI" id="CHEBI:33019"/>
        <dbReference type="ChEBI" id="CHEBI:46398"/>
        <dbReference type="ChEBI" id="CHEBI:58601"/>
        <dbReference type="ChEBI" id="CHEBI:58885"/>
        <dbReference type="EC" id="2.7.7.9"/>
    </reaction>
</comment>
<dbReference type="GO" id="GO:0006011">
    <property type="term" value="P:UDP-alpha-D-glucose metabolic process"/>
    <property type="evidence" value="ECO:0007669"/>
    <property type="project" value="InterPro"/>
</dbReference>
<feature type="domain" description="Nucleotidyl transferase" evidence="8">
    <location>
        <begin position="10"/>
        <end position="258"/>
    </location>
</feature>
<keyword evidence="10" id="KW-1185">Reference proteome</keyword>
<evidence type="ECO:0000256" key="2">
    <source>
        <dbReference type="ARBA" id="ARBA00012415"/>
    </source>
</evidence>
<proteinExistence type="inferred from homology"/>
<dbReference type="Pfam" id="PF00483">
    <property type="entry name" value="NTP_transferase"/>
    <property type="match status" value="1"/>
</dbReference>
<keyword evidence="5 7" id="KW-0548">Nucleotidyltransferase</keyword>
<name>A0A0B6X0K9_9BACT</name>
<evidence type="ECO:0000256" key="4">
    <source>
        <dbReference type="ARBA" id="ARBA00022679"/>
    </source>
</evidence>
<evidence type="ECO:0000256" key="1">
    <source>
        <dbReference type="ARBA" id="ARBA00006890"/>
    </source>
</evidence>
<evidence type="ECO:0000259" key="8">
    <source>
        <dbReference type="Pfam" id="PF00483"/>
    </source>
</evidence>
<dbReference type="Gene3D" id="3.90.550.10">
    <property type="entry name" value="Spore Coat Polysaccharide Biosynthesis Protein SpsA, Chain A"/>
    <property type="match status" value="1"/>
</dbReference>
<dbReference type="GO" id="GO:0003983">
    <property type="term" value="F:UTP:glucose-1-phosphate uridylyltransferase activity"/>
    <property type="evidence" value="ECO:0007669"/>
    <property type="project" value="UniProtKB-EC"/>
</dbReference>
<organism evidence="9 10">
    <name type="scientific">Pyrinomonas methylaliphatogenes</name>
    <dbReference type="NCBI Taxonomy" id="454194"/>
    <lineage>
        <taxon>Bacteria</taxon>
        <taxon>Pseudomonadati</taxon>
        <taxon>Acidobacteriota</taxon>
        <taxon>Blastocatellia</taxon>
        <taxon>Blastocatellales</taxon>
        <taxon>Pyrinomonadaceae</taxon>
        <taxon>Pyrinomonas</taxon>
    </lineage>
</organism>
<keyword evidence="4 7" id="KW-0808">Transferase</keyword>
<evidence type="ECO:0000313" key="10">
    <source>
        <dbReference type="Proteomes" id="UP000031518"/>
    </source>
</evidence>
<dbReference type="EC" id="2.7.7.9" evidence="2 7"/>
<dbReference type="InterPro" id="IPR005771">
    <property type="entry name" value="GalU_uridylyltTrfase_bac/arc"/>
</dbReference>
<accession>A0A0B6X0K9</accession>
<evidence type="ECO:0000256" key="6">
    <source>
        <dbReference type="ARBA" id="ARBA00048128"/>
    </source>
</evidence>
<reference evidence="9 10" key="2">
    <citation type="submission" date="2015-01" db="EMBL/GenBank/DDBJ databases">
        <title>Complete genome sequence of Pyrinomonas methylaliphatogenes type strain K22T.</title>
        <authorList>
            <person name="Lee K.C.Y."/>
            <person name="Power J.F."/>
            <person name="Dunfield P.F."/>
            <person name="Morgan X.C."/>
            <person name="Huttenhower C."/>
            <person name="Stott M.B."/>
        </authorList>
    </citation>
    <scope>NUCLEOTIDE SEQUENCE [LARGE SCALE GENOMIC DNA]</scope>
    <source>
        <strain evidence="9 10">K22</strain>
    </source>
</reference>
<dbReference type="CDD" id="cd02541">
    <property type="entry name" value="UGPase_prokaryotic"/>
    <property type="match status" value="1"/>
</dbReference>
<protein>
    <recommendedName>
        <fullName evidence="3 7">UTP--glucose-1-phosphate uridylyltransferase</fullName>
        <ecNumber evidence="2 7">2.7.7.9</ecNumber>
    </recommendedName>
    <alternativeName>
        <fullName evidence="7">UDP-glucose pyrophosphorylase</fullName>
    </alternativeName>
</protein>
<evidence type="ECO:0000313" key="9">
    <source>
        <dbReference type="EMBL" id="CDM66881.1"/>
    </source>
</evidence>
<evidence type="ECO:0000256" key="5">
    <source>
        <dbReference type="ARBA" id="ARBA00022695"/>
    </source>
</evidence>
<gene>
    <name evidence="9" type="ORF">PYK22_02921</name>
</gene>
<sequence length="290" mass="32599">MAIKVRKAVFPAAGLGTRFLPATKASPKEMLPLVDKPLIQYVVEEAVASGIESIIIVTGRGKTAIEDHFDISFELEQLLRERGKEELLREVRAISDMARINYVRQREALGLGHAILQARDFVENEPFAVMLADDIVDAEVPALRQMLDVYERFEAPVLGTMRVAGEAISRFGVLDAEEIEEGVYRVRDMVEKPPFDEAPSDLAIVGRYILTPDIFDEIERTQPGAGGEIQITDAMRALLRRRPFYAVRFRGTRHDAGDKLGFLIATVEFALKRPDLAPEFKEYLRSLKLD</sequence>
<dbReference type="InterPro" id="IPR005835">
    <property type="entry name" value="NTP_transferase_dom"/>
</dbReference>
<dbReference type="PANTHER" id="PTHR43197">
    <property type="entry name" value="UTP--GLUCOSE-1-PHOSPHATE URIDYLYLTRANSFERASE"/>
    <property type="match status" value="1"/>
</dbReference>
<dbReference type="EMBL" id="CBXV010000008">
    <property type="protein sequence ID" value="CDM66881.1"/>
    <property type="molecule type" value="Genomic_DNA"/>
</dbReference>
<dbReference type="AlphaFoldDB" id="A0A0B6X0K9"/>
<evidence type="ECO:0000256" key="3">
    <source>
        <dbReference type="ARBA" id="ARBA00019048"/>
    </source>
</evidence>
<dbReference type="OrthoDB" id="9803871at2"/>
<dbReference type="NCBIfam" id="TIGR01099">
    <property type="entry name" value="galU"/>
    <property type="match status" value="1"/>
</dbReference>
<comment type="similarity">
    <text evidence="1 7">Belongs to the UDPGP type 2 family.</text>
</comment>
<evidence type="ECO:0000256" key="7">
    <source>
        <dbReference type="RuleBase" id="RU361259"/>
    </source>
</evidence>
<dbReference type="Proteomes" id="UP000031518">
    <property type="component" value="Unassembled WGS sequence"/>
</dbReference>
<dbReference type="SUPFAM" id="SSF53448">
    <property type="entry name" value="Nucleotide-diphospho-sugar transferases"/>
    <property type="match status" value="1"/>
</dbReference>